<accession>A0A217EQN1</accession>
<dbReference type="Proteomes" id="UP000224660">
    <property type="component" value="Segment"/>
</dbReference>
<sequence>MDIRLNNKCQIDLGDIVEIHGKPYLIIMLNPSTVFTVGGQEYPQKRYYPQAFDGRGTYCEPRTLSELNAYIYDQDKKARVYPKEKFFLQLGVKDVHEDGKVQ</sequence>
<organism evidence="1 2">
    <name type="scientific">Bacillus phage vB_BsuM-Goe2</name>
    <dbReference type="NCBI Taxonomy" id="1933062"/>
    <lineage>
        <taxon>Viruses</taxon>
        <taxon>Duplodnaviria</taxon>
        <taxon>Heunggongvirae</taxon>
        <taxon>Uroviricota</taxon>
        <taxon>Caudoviricetes</taxon>
        <taxon>Herelleviridae</taxon>
        <taxon>Spounavirinae</taxon>
        <taxon>Okubovirus</taxon>
        <taxon>Okubovirus camphawk</taxon>
    </lineage>
</organism>
<reference evidence="1 2" key="1">
    <citation type="journal article" date="2017" name="Viruses">
        <title>Characterization of Bacillus subtilis Viruses vB_BsuM-Goe2 and vB_BsuM-Goe3.</title>
        <authorList>
            <person name="Willms I.M."/>
            <person name="Hoppert M."/>
            <person name="Hertel R."/>
        </authorList>
    </citation>
    <scope>NUCLEOTIDE SEQUENCE [LARGE SCALE GENOMIC DNA]</scope>
</reference>
<dbReference type="EMBL" id="KY368639">
    <property type="protein sequence ID" value="APZ82350.1"/>
    <property type="molecule type" value="Genomic_DNA"/>
</dbReference>
<evidence type="ECO:0000313" key="1">
    <source>
        <dbReference type="EMBL" id="APZ82350.1"/>
    </source>
</evidence>
<protein>
    <submittedName>
        <fullName evidence="1">Uncharacterized protein</fullName>
    </submittedName>
</protein>
<gene>
    <name evidence="1" type="ORF">Goe2_c11400</name>
</gene>
<evidence type="ECO:0000313" key="2">
    <source>
        <dbReference type="Proteomes" id="UP000224660"/>
    </source>
</evidence>
<proteinExistence type="predicted"/>
<name>A0A217EQN1_9CAUD</name>